<dbReference type="Proteomes" id="UP000628560">
    <property type="component" value="Unassembled WGS sequence"/>
</dbReference>
<dbReference type="SUPFAM" id="SSF102712">
    <property type="entry name" value="JAB1/MPN domain"/>
    <property type="match status" value="1"/>
</dbReference>
<reference evidence="7 8" key="1">
    <citation type="submission" date="2020-11" db="EMBL/GenBank/DDBJ databases">
        <title>Identification of Lelliottia nimipressuralis from Wound Infection by Whole Genome-Based Bacterial Identification.</title>
        <authorList>
            <person name="Navarathna D.H."/>
            <person name="Choi H."/>
            <person name="Jinadatha C."/>
            <person name="Chatterjee P."/>
            <person name="Hwang M."/>
        </authorList>
    </citation>
    <scope>NUCLEOTIDE SEQUENCE [LARGE SCALE GENOMIC DNA]</scope>
    <source>
        <strain evidence="7 8">DN2020</strain>
    </source>
</reference>
<dbReference type="GO" id="GO:0046872">
    <property type="term" value="F:metal ion binding"/>
    <property type="evidence" value="ECO:0007669"/>
    <property type="project" value="UniProtKB-KW"/>
</dbReference>
<dbReference type="AlphaFoldDB" id="A0ABD4K5X7"/>
<evidence type="ECO:0000256" key="2">
    <source>
        <dbReference type="ARBA" id="ARBA00022723"/>
    </source>
</evidence>
<dbReference type="Gene3D" id="3.40.140.10">
    <property type="entry name" value="Cytidine Deaminase, domain 2"/>
    <property type="match status" value="1"/>
</dbReference>
<organism evidence="7 8">
    <name type="scientific">Lelliottia nimipressuralis</name>
    <dbReference type="NCBI Taxonomy" id="69220"/>
    <lineage>
        <taxon>Bacteria</taxon>
        <taxon>Pseudomonadati</taxon>
        <taxon>Pseudomonadota</taxon>
        <taxon>Gammaproteobacteria</taxon>
        <taxon>Enterobacterales</taxon>
        <taxon>Enterobacteriaceae</taxon>
        <taxon>Lelliottia</taxon>
    </lineage>
</organism>
<dbReference type="GO" id="GO:0008237">
    <property type="term" value="F:metallopeptidase activity"/>
    <property type="evidence" value="ECO:0007669"/>
    <property type="project" value="UniProtKB-KW"/>
</dbReference>
<keyword evidence="3" id="KW-0378">Hydrolase</keyword>
<sequence>MIIKDVTFSNAAAPYTVTLCSSSLQQIVAECINAGANETGGILIGHYSEDGSTAIVFEATARPPDSLAGRTTFQRGTKGLRSLLQSRWKMGKYYVGEWHFHPGGLPEPSSDDFESMKSIAANLNYQCPEPVMIILGGNPAGSCSLSASVFPCRDSPIRLREMKT</sequence>
<dbReference type="InterPro" id="IPR028090">
    <property type="entry name" value="JAB_dom_prok"/>
</dbReference>
<dbReference type="GO" id="GO:0006508">
    <property type="term" value="P:proteolysis"/>
    <property type="evidence" value="ECO:0007669"/>
    <property type="project" value="UniProtKB-KW"/>
</dbReference>
<name>A0ABD4K5X7_9ENTR</name>
<protein>
    <submittedName>
        <fullName evidence="7">Mov34/MPN/PAD-1 family protein</fullName>
    </submittedName>
</protein>
<dbReference type="Pfam" id="PF14464">
    <property type="entry name" value="Prok-JAB"/>
    <property type="match status" value="1"/>
</dbReference>
<dbReference type="RefSeq" id="WP_194512189.1">
    <property type="nucleotide sequence ID" value="NZ_JADIXP010000001.1"/>
</dbReference>
<keyword evidence="5" id="KW-0482">Metalloprotease</keyword>
<proteinExistence type="predicted"/>
<comment type="caution">
    <text evidence="7">The sequence shown here is derived from an EMBL/GenBank/DDBJ whole genome shotgun (WGS) entry which is preliminary data.</text>
</comment>
<accession>A0ABD4K5X7</accession>
<evidence type="ECO:0000256" key="3">
    <source>
        <dbReference type="ARBA" id="ARBA00022801"/>
    </source>
</evidence>
<keyword evidence="4" id="KW-0862">Zinc</keyword>
<keyword evidence="2" id="KW-0479">Metal-binding</keyword>
<evidence type="ECO:0000313" key="8">
    <source>
        <dbReference type="Proteomes" id="UP000628560"/>
    </source>
</evidence>
<keyword evidence="1" id="KW-0645">Protease</keyword>
<feature type="domain" description="JAB" evidence="6">
    <location>
        <begin position="23"/>
        <end position="137"/>
    </location>
</feature>
<gene>
    <name evidence="7" type="ORF">ISP11_01460</name>
</gene>
<dbReference type="EMBL" id="JADIXP010000001">
    <property type="protein sequence ID" value="MBF4176520.1"/>
    <property type="molecule type" value="Genomic_DNA"/>
</dbReference>
<evidence type="ECO:0000313" key="7">
    <source>
        <dbReference type="EMBL" id="MBF4176520.1"/>
    </source>
</evidence>
<evidence type="ECO:0000259" key="6">
    <source>
        <dbReference type="Pfam" id="PF14464"/>
    </source>
</evidence>
<evidence type="ECO:0000256" key="1">
    <source>
        <dbReference type="ARBA" id="ARBA00022670"/>
    </source>
</evidence>
<evidence type="ECO:0000256" key="4">
    <source>
        <dbReference type="ARBA" id="ARBA00022833"/>
    </source>
</evidence>
<evidence type="ECO:0000256" key="5">
    <source>
        <dbReference type="ARBA" id="ARBA00023049"/>
    </source>
</evidence>